<dbReference type="EMBL" id="JAOQBH010000011">
    <property type="protein sequence ID" value="KAJ4129236.1"/>
    <property type="molecule type" value="Genomic_DNA"/>
</dbReference>
<comment type="caution">
    <text evidence="1">The sequence shown here is derived from an EMBL/GenBank/DDBJ whole genome shotgun (WGS) entry which is preliminary data.</text>
</comment>
<reference evidence="1" key="1">
    <citation type="submission" date="2022-09" db="EMBL/GenBank/DDBJ databases">
        <title>Fusarium specimens isolated from Avocado Roots.</title>
        <authorList>
            <person name="Stajich J."/>
            <person name="Roper C."/>
            <person name="Heimlech-Rivalta G."/>
        </authorList>
    </citation>
    <scope>NUCLEOTIDE SEQUENCE</scope>
    <source>
        <strain evidence="1">CF00095</strain>
    </source>
</reference>
<sequence length="371" mass="42245">MLKPADKAGTTMYVAHDHLGVIRIVCATPESAEISKIQEEPGLWWYTIPLTDDRTKIKADSDGMKIRSLYREGERCFIKHYWSRPMSPSSLPRIIDLLLLPKNLPHIKRTNSLVLNDVGMRALSACFSPTFSSIFAHYEGSPELIYNAYRLFTKRYKPLWLHFILDKGEQISEIWNWHNMARGKGIVFRTNKADLPPGEPTTIYLEEPCTTLLALHGEAPAQGVKEPPIETVSFVERPDKKTSWTPKHIRGAHYSSAPLTGLASITPCWSKTLGHAREPEEGVCHIIGLVLQYKGGRARVLGQGRLDSLGQPLDVESCDGISLKYEWEKDMLENVRLGKFEEDGWMWMPWEGSMTWWFNNGSPNKIFHEPE</sequence>
<organism evidence="1 2">
    <name type="scientific">Fusarium equiseti</name>
    <name type="common">Fusarium scirpi</name>
    <dbReference type="NCBI Taxonomy" id="61235"/>
    <lineage>
        <taxon>Eukaryota</taxon>
        <taxon>Fungi</taxon>
        <taxon>Dikarya</taxon>
        <taxon>Ascomycota</taxon>
        <taxon>Pezizomycotina</taxon>
        <taxon>Sordariomycetes</taxon>
        <taxon>Hypocreomycetidae</taxon>
        <taxon>Hypocreales</taxon>
        <taxon>Nectriaceae</taxon>
        <taxon>Fusarium</taxon>
        <taxon>Fusarium incarnatum-equiseti species complex</taxon>
    </lineage>
</organism>
<evidence type="ECO:0000313" key="1">
    <source>
        <dbReference type="EMBL" id="KAJ4129236.1"/>
    </source>
</evidence>
<proteinExistence type="predicted"/>
<protein>
    <submittedName>
        <fullName evidence="1">Uncharacterized protein</fullName>
    </submittedName>
</protein>
<keyword evidence="2" id="KW-1185">Reference proteome</keyword>
<name>A0ABQ8R8Q6_FUSEQ</name>
<evidence type="ECO:0000313" key="2">
    <source>
        <dbReference type="Proteomes" id="UP001152024"/>
    </source>
</evidence>
<dbReference type="Proteomes" id="UP001152024">
    <property type="component" value="Unassembled WGS sequence"/>
</dbReference>
<accession>A0ABQ8R8Q6</accession>
<gene>
    <name evidence="1" type="ORF">NW768_007771</name>
</gene>